<feature type="transmembrane region" description="Helical" evidence="1">
    <location>
        <begin position="7"/>
        <end position="26"/>
    </location>
</feature>
<evidence type="ECO:0000256" key="1">
    <source>
        <dbReference type="SAM" id="Phobius"/>
    </source>
</evidence>
<dbReference type="Proteomes" id="UP000238937">
    <property type="component" value="Unassembled WGS sequence"/>
</dbReference>
<dbReference type="AlphaFoldDB" id="A0A2T1GMW4"/>
<dbReference type="InterPro" id="IPR029058">
    <property type="entry name" value="AB_hydrolase_fold"/>
</dbReference>
<keyword evidence="1" id="KW-1133">Transmembrane helix</keyword>
<keyword evidence="1" id="KW-0812">Transmembrane</keyword>
<keyword evidence="3" id="KW-1185">Reference proteome</keyword>
<organism evidence="2 3">
    <name type="scientific">Chamaesiphon polymorphus CCALA 037</name>
    <dbReference type="NCBI Taxonomy" id="2107692"/>
    <lineage>
        <taxon>Bacteria</taxon>
        <taxon>Bacillati</taxon>
        <taxon>Cyanobacteriota</taxon>
        <taxon>Cyanophyceae</taxon>
        <taxon>Gomontiellales</taxon>
        <taxon>Chamaesiphonaceae</taxon>
        <taxon>Chamaesiphon</taxon>
    </lineage>
</organism>
<proteinExistence type="predicted"/>
<dbReference type="OrthoDB" id="570102at2"/>
<evidence type="ECO:0000313" key="2">
    <source>
        <dbReference type="EMBL" id="PSB59233.1"/>
    </source>
</evidence>
<keyword evidence="1" id="KW-0472">Membrane</keyword>
<dbReference type="SUPFAM" id="SSF53474">
    <property type="entry name" value="alpha/beta-Hydrolases"/>
    <property type="match status" value="1"/>
</dbReference>
<reference evidence="2 3" key="1">
    <citation type="submission" date="2018-03" db="EMBL/GenBank/DDBJ databases">
        <title>The ancient ancestry and fast evolution of plastids.</title>
        <authorList>
            <person name="Moore K.R."/>
            <person name="Magnabosco C."/>
            <person name="Momper L."/>
            <person name="Gold D.A."/>
            <person name="Bosak T."/>
            <person name="Fournier G.P."/>
        </authorList>
    </citation>
    <scope>NUCLEOTIDE SEQUENCE [LARGE SCALE GENOMIC DNA]</scope>
    <source>
        <strain evidence="2 3">CCALA 037</strain>
    </source>
</reference>
<evidence type="ECO:0008006" key="4">
    <source>
        <dbReference type="Google" id="ProtNLM"/>
    </source>
</evidence>
<evidence type="ECO:0000313" key="3">
    <source>
        <dbReference type="Proteomes" id="UP000238937"/>
    </source>
</evidence>
<name>A0A2T1GMW4_9CYAN</name>
<accession>A0A2T1GMW4</accession>
<dbReference type="RefSeq" id="WP_106299682.1">
    <property type="nucleotide sequence ID" value="NZ_PVWO01000010.1"/>
</dbReference>
<comment type="caution">
    <text evidence="2">The sequence shown here is derived from an EMBL/GenBank/DDBJ whole genome shotgun (WGS) entry which is preliminary data.</text>
</comment>
<sequence length="443" mass="49087">MKPSIKLWAILGLLAMAIVFVGRIGWKKWLSIKSDPLPPNATVAGNSSILGGHYYQVSIPPSPEDNYQSADYRIWIPQDVRTIRGLIVKQHGCGDAAAATGLDHANDFQWQSLARKHHFALLGTKLPTGNLPCENWALINYGSGAAFVKALHALAQKSQHPELERVPWALWGHSGGADWVTQMLQQYPERTIAVIAARGGAFNLLGTNPTLVTTPVLFALGEKDKMIVKETQDLPKQVFQRYRKLDALWALAVEAQTGHETSDTRQLSIPYLDSILTLRLPEDGNDLRPIDRSQGWLGNIVTQQVTPANQSGGNQVEVAWLPNQETARKWQQYVTTGKILPTQKPMVPNQVKATRTEPTTVLLTWSYQPDLANGLPSFRIYRNNLSIATFKEQGHNFGDAPEQPNIVLKFQDKQAPLDAIYSVGAFNDLGESISQKIEPIGNR</sequence>
<dbReference type="Gene3D" id="3.40.50.1820">
    <property type="entry name" value="alpha/beta hydrolase"/>
    <property type="match status" value="1"/>
</dbReference>
<protein>
    <recommendedName>
        <fullName evidence="4">Fibronectin type-III domain-containing protein</fullName>
    </recommendedName>
</protein>
<dbReference type="EMBL" id="PVWO01000010">
    <property type="protein sequence ID" value="PSB59233.1"/>
    <property type="molecule type" value="Genomic_DNA"/>
</dbReference>
<gene>
    <name evidence="2" type="ORF">C7B77_01660</name>
</gene>